<dbReference type="EMBL" id="CP049866">
    <property type="protein sequence ID" value="QIK76326.1"/>
    <property type="molecule type" value="Genomic_DNA"/>
</dbReference>
<dbReference type="AlphaFoldDB" id="A0A6G7YI29"/>
<dbReference type="Proteomes" id="UP000502035">
    <property type="component" value="Chromosome"/>
</dbReference>
<reference evidence="8 9" key="1">
    <citation type="submission" date="2020-03" db="EMBL/GenBank/DDBJ databases">
        <title>Nocardioides sp. nov., isolated from fish.</title>
        <authorList>
            <person name="Hyun D.-W."/>
            <person name="Bae J.-W."/>
        </authorList>
    </citation>
    <scope>NUCLEOTIDE SEQUENCE [LARGE SCALE GENOMIC DNA]</scope>
    <source>
        <strain evidence="8 9">HDW12A</strain>
    </source>
</reference>
<protein>
    <recommendedName>
        <fullName evidence="2">histidine kinase</fullName>
        <ecNumber evidence="2">2.7.13.3</ecNumber>
    </recommendedName>
</protein>
<evidence type="ECO:0000256" key="4">
    <source>
        <dbReference type="ARBA" id="ARBA00022679"/>
    </source>
</evidence>
<dbReference type="PANTHER" id="PTHR43304">
    <property type="entry name" value="PHYTOCHROME-LIKE PROTEIN CPH1"/>
    <property type="match status" value="1"/>
</dbReference>
<dbReference type="NCBIfam" id="TIGR00229">
    <property type="entry name" value="sensory_box"/>
    <property type="match status" value="1"/>
</dbReference>
<dbReference type="InterPro" id="IPR001610">
    <property type="entry name" value="PAC"/>
</dbReference>
<feature type="domain" description="PAS" evidence="6">
    <location>
        <begin position="274"/>
        <end position="310"/>
    </location>
</feature>
<proteinExistence type="predicted"/>
<evidence type="ECO:0000256" key="1">
    <source>
        <dbReference type="ARBA" id="ARBA00000085"/>
    </source>
</evidence>
<sequence>MNFPSRTGRLLGLAQALVEQAAPDVVAGALQVLLEVTHADAALVLTPTHEGLRLSARAGSSLDTDALPQIATDSKDGALLDRHPVPPTWHREGIEDLATHRLPGEAGVLMLAWGTGRAEPGDLDHTLTTLDALVARAQAQEELADLVTRVASAQQLANMGDYDWHIASDTNTWSDQLFRIYGHEPQSFEPTYEKFISLIHPGDRDRISALHQNAYATGEPYQMIERIVRPDGEVRFLSSNGEVIMDGSSQPVRMRGTCIDITDQVRTTQARERIAARFEGLVNSAPDAIVVLDEDQRVTEANPRAHELLGGDPRGHDIHEIMPSWPHGGTTGVHAPGLDGRQLTLDLVTVLVTPDDGDATGENLVAVFLRDAEPRLEREALAAHFAEAQLKRRQALEINDNVVQGLVAALYALEQGQVENSADYLAETLAAARTMMDDLLEPLGGEGIRPGDLVRSAPALIGAERRTAAGGQEN</sequence>
<evidence type="ECO:0000256" key="5">
    <source>
        <dbReference type="ARBA" id="ARBA00022777"/>
    </source>
</evidence>
<evidence type="ECO:0000313" key="9">
    <source>
        <dbReference type="Proteomes" id="UP000502035"/>
    </source>
</evidence>
<dbReference type="RefSeq" id="WP_166319661.1">
    <property type="nucleotide sequence ID" value="NZ_CP049866.1"/>
</dbReference>
<dbReference type="Pfam" id="PF08447">
    <property type="entry name" value="PAS_3"/>
    <property type="match status" value="1"/>
</dbReference>
<evidence type="ECO:0000256" key="3">
    <source>
        <dbReference type="ARBA" id="ARBA00022553"/>
    </source>
</evidence>
<dbReference type="Gene3D" id="3.30.450.20">
    <property type="entry name" value="PAS domain"/>
    <property type="match status" value="2"/>
</dbReference>
<dbReference type="PROSITE" id="PS50113">
    <property type="entry name" value="PAC"/>
    <property type="match status" value="1"/>
</dbReference>
<dbReference type="KEGG" id="npi:G7071_13755"/>
<dbReference type="SUPFAM" id="SSF55785">
    <property type="entry name" value="PYP-like sensor domain (PAS domain)"/>
    <property type="match status" value="2"/>
</dbReference>
<dbReference type="CDD" id="cd00130">
    <property type="entry name" value="PAS"/>
    <property type="match status" value="2"/>
</dbReference>
<dbReference type="SMART" id="SM00091">
    <property type="entry name" value="PAS"/>
    <property type="match status" value="2"/>
</dbReference>
<evidence type="ECO:0000256" key="2">
    <source>
        <dbReference type="ARBA" id="ARBA00012438"/>
    </source>
</evidence>
<keyword evidence="5" id="KW-0418">Kinase</keyword>
<keyword evidence="9" id="KW-1185">Reference proteome</keyword>
<dbReference type="InterPro" id="IPR000700">
    <property type="entry name" value="PAS-assoc_C"/>
</dbReference>
<gene>
    <name evidence="8" type="ORF">G7071_13755</name>
</gene>
<dbReference type="EC" id="2.7.13.3" evidence="2"/>
<evidence type="ECO:0000259" key="7">
    <source>
        <dbReference type="PROSITE" id="PS50113"/>
    </source>
</evidence>
<dbReference type="GO" id="GO:0004673">
    <property type="term" value="F:protein histidine kinase activity"/>
    <property type="evidence" value="ECO:0007669"/>
    <property type="project" value="UniProtKB-EC"/>
</dbReference>
<dbReference type="InterPro" id="IPR035965">
    <property type="entry name" value="PAS-like_dom_sf"/>
</dbReference>
<dbReference type="InterPro" id="IPR000014">
    <property type="entry name" value="PAS"/>
</dbReference>
<keyword evidence="4" id="KW-0808">Transferase</keyword>
<evidence type="ECO:0000313" key="8">
    <source>
        <dbReference type="EMBL" id="QIK76326.1"/>
    </source>
</evidence>
<feature type="domain" description="PAC" evidence="7">
    <location>
        <begin position="221"/>
        <end position="273"/>
    </location>
</feature>
<dbReference type="PANTHER" id="PTHR43304:SF1">
    <property type="entry name" value="PAC DOMAIN-CONTAINING PROTEIN"/>
    <property type="match status" value="1"/>
</dbReference>
<dbReference type="InterPro" id="IPR013655">
    <property type="entry name" value="PAS_fold_3"/>
</dbReference>
<dbReference type="InterPro" id="IPR052162">
    <property type="entry name" value="Sensor_kinase/Photoreceptor"/>
</dbReference>
<keyword evidence="3" id="KW-0597">Phosphoprotein</keyword>
<organism evidence="8 9">
    <name type="scientific">Nocardioides piscis</name>
    <dbReference type="NCBI Taxonomy" id="2714938"/>
    <lineage>
        <taxon>Bacteria</taxon>
        <taxon>Bacillati</taxon>
        <taxon>Actinomycetota</taxon>
        <taxon>Actinomycetes</taxon>
        <taxon>Propionibacteriales</taxon>
        <taxon>Nocardioidaceae</taxon>
        <taxon>Nocardioides</taxon>
    </lineage>
</organism>
<dbReference type="Gene3D" id="2.10.70.100">
    <property type="match status" value="1"/>
</dbReference>
<name>A0A6G7YI29_9ACTN</name>
<dbReference type="Pfam" id="PF13188">
    <property type="entry name" value="PAS_8"/>
    <property type="match status" value="1"/>
</dbReference>
<accession>A0A6G7YI29</accession>
<dbReference type="SMART" id="SM00086">
    <property type="entry name" value="PAC"/>
    <property type="match status" value="1"/>
</dbReference>
<comment type="catalytic activity">
    <reaction evidence="1">
        <text>ATP + protein L-histidine = ADP + protein N-phospho-L-histidine.</text>
        <dbReference type="EC" id="2.7.13.3"/>
    </reaction>
</comment>
<evidence type="ECO:0000259" key="6">
    <source>
        <dbReference type="PROSITE" id="PS50112"/>
    </source>
</evidence>
<dbReference type="PROSITE" id="PS50112">
    <property type="entry name" value="PAS"/>
    <property type="match status" value="1"/>
</dbReference>